<sequence length="260" mass="28575">MVPLSQMNIKEVEIALYNDPSPRMLAACQNDPRQGVRRLAERQIKHQQAQAQEDARVQGLLIEEKKLWQKGFLLIAGIDEAGRGPLAGPVVAAACILPTRFTLPGLNDSKALTESKREKLFSQIQNQAIDYAIGSAEPAEIDVLNILQATKLAMKRAVEGLTVRPHYLLIDALTLPAVNLPQLPLVRGDQLSASIAAASILAKVTRDRLMVELDALYPEYTFSKNKGYGTSEHMKVLRRLGPCPLHRKSFAPVKEGLSAL</sequence>
<keyword evidence="12 14" id="KW-0378">Hydrolase</keyword>
<gene>
    <name evidence="14 18" type="primary">rnhB</name>
    <name evidence="18" type="ORF">DEAC_c33400</name>
</gene>
<dbReference type="InterPro" id="IPR024567">
    <property type="entry name" value="RNase_HII/HIII_dom"/>
</dbReference>
<feature type="binding site" evidence="14 15">
    <location>
        <position position="80"/>
    </location>
    <ligand>
        <name>a divalent metal cation</name>
        <dbReference type="ChEBI" id="CHEBI:60240"/>
    </ligand>
</feature>
<keyword evidence="10 14" id="KW-0479">Metal-binding</keyword>
<comment type="subcellular location">
    <subcellularLocation>
        <location evidence="4 14">Cytoplasm</location>
    </subcellularLocation>
</comment>
<dbReference type="InterPro" id="IPR036397">
    <property type="entry name" value="RNaseH_sf"/>
</dbReference>
<evidence type="ECO:0000256" key="16">
    <source>
        <dbReference type="RuleBase" id="RU003515"/>
    </source>
</evidence>
<keyword evidence="9 14" id="KW-0540">Nuclease</keyword>
<dbReference type="GO" id="GO:0032299">
    <property type="term" value="C:ribonuclease H2 complex"/>
    <property type="evidence" value="ECO:0007669"/>
    <property type="project" value="TreeGrafter"/>
</dbReference>
<dbReference type="EMBL" id="LDZY01000012">
    <property type="protein sequence ID" value="KLU64696.1"/>
    <property type="molecule type" value="Genomic_DNA"/>
</dbReference>
<dbReference type="Gene3D" id="3.30.420.10">
    <property type="entry name" value="Ribonuclease H-like superfamily/Ribonuclease H"/>
    <property type="match status" value="1"/>
</dbReference>
<evidence type="ECO:0000256" key="12">
    <source>
        <dbReference type="ARBA" id="ARBA00022801"/>
    </source>
</evidence>
<accession>A0A0J1IIX1</accession>
<evidence type="ECO:0000256" key="11">
    <source>
        <dbReference type="ARBA" id="ARBA00022759"/>
    </source>
</evidence>
<dbReference type="GO" id="GO:0043137">
    <property type="term" value="P:DNA replication, removal of RNA primer"/>
    <property type="evidence" value="ECO:0007669"/>
    <property type="project" value="TreeGrafter"/>
</dbReference>
<dbReference type="InterPro" id="IPR012337">
    <property type="entry name" value="RNaseH-like_sf"/>
</dbReference>
<comment type="catalytic activity">
    <reaction evidence="1 14 15 16">
        <text>Endonucleolytic cleavage to 5'-phosphomonoester.</text>
        <dbReference type="EC" id="3.1.26.4"/>
    </reaction>
</comment>
<comment type="similarity">
    <text evidence="5 14 16">Belongs to the RNase HII family.</text>
</comment>
<dbReference type="Proteomes" id="UP000036356">
    <property type="component" value="Unassembled WGS sequence"/>
</dbReference>
<keyword evidence="11 14" id="KW-0255">Endonuclease</keyword>
<dbReference type="AlphaFoldDB" id="A0A0J1IIX1"/>
<evidence type="ECO:0000256" key="7">
    <source>
        <dbReference type="ARBA" id="ARBA00019179"/>
    </source>
</evidence>
<evidence type="ECO:0000256" key="8">
    <source>
        <dbReference type="ARBA" id="ARBA00022490"/>
    </source>
</evidence>
<evidence type="ECO:0000256" key="15">
    <source>
        <dbReference type="PROSITE-ProRule" id="PRU01319"/>
    </source>
</evidence>
<dbReference type="GO" id="GO:0003723">
    <property type="term" value="F:RNA binding"/>
    <property type="evidence" value="ECO:0007669"/>
    <property type="project" value="UniProtKB-UniRule"/>
</dbReference>
<dbReference type="PANTHER" id="PTHR10954">
    <property type="entry name" value="RIBONUCLEASE H2 SUBUNIT A"/>
    <property type="match status" value="1"/>
</dbReference>
<comment type="function">
    <text evidence="3 14 16">Endonuclease that specifically degrades the RNA of RNA-DNA hybrids.</text>
</comment>
<evidence type="ECO:0000313" key="19">
    <source>
        <dbReference type="Proteomes" id="UP000036356"/>
    </source>
</evidence>
<proteinExistence type="inferred from homology"/>
<protein>
    <recommendedName>
        <fullName evidence="7 14">Ribonuclease HII</fullName>
        <shortName evidence="14">RNase HII</shortName>
        <ecNumber evidence="6 14">3.1.26.4</ecNumber>
    </recommendedName>
</protein>
<evidence type="ECO:0000256" key="9">
    <source>
        <dbReference type="ARBA" id="ARBA00022722"/>
    </source>
</evidence>
<dbReference type="FunFam" id="3.30.420.10:FF:000006">
    <property type="entry name" value="Ribonuclease HII"/>
    <property type="match status" value="1"/>
</dbReference>
<comment type="caution">
    <text evidence="18">The sequence shown here is derived from an EMBL/GenBank/DDBJ whole genome shotgun (WGS) entry which is preliminary data.</text>
</comment>
<evidence type="ECO:0000256" key="10">
    <source>
        <dbReference type="ARBA" id="ARBA00022723"/>
    </source>
</evidence>
<evidence type="ECO:0000256" key="3">
    <source>
        <dbReference type="ARBA" id="ARBA00004065"/>
    </source>
</evidence>
<dbReference type="PROSITE" id="PS51975">
    <property type="entry name" value="RNASE_H_2"/>
    <property type="match status" value="1"/>
</dbReference>
<dbReference type="HAMAP" id="MF_00052_B">
    <property type="entry name" value="RNase_HII_B"/>
    <property type="match status" value="1"/>
</dbReference>
<dbReference type="InterPro" id="IPR022898">
    <property type="entry name" value="RNase_HII"/>
</dbReference>
<evidence type="ECO:0000256" key="4">
    <source>
        <dbReference type="ARBA" id="ARBA00004496"/>
    </source>
</evidence>
<evidence type="ECO:0000256" key="13">
    <source>
        <dbReference type="ARBA" id="ARBA00023211"/>
    </source>
</evidence>
<dbReference type="PANTHER" id="PTHR10954:SF18">
    <property type="entry name" value="RIBONUCLEASE HII"/>
    <property type="match status" value="1"/>
</dbReference>
<keyword evidence="8 14" id="KW-0963">Cytoplasm</keyword>
<feature type="domain" description="RNase H type-2" evidence="17">
    <location>
        <begin position="73"/>
        <end position="260"/>
    </location>
</feature>
<dbReference type="EC" id="3.1.26.4" evidence="6 14"/>
<evidence type="ECO:0000256" key="1">
    <source>
        <dbReference type="ARBA" id="ARBA00000077"/>
    </source>
</evidence>
<dbReference type="STRING" id="476652.DEAC_c33400"/>
<dbReference type="NCBIfam" id="NF000594">
    <property type="entry name" value="PRK00015.1-1"/>
    <property type="match status" value="1"/>
</dbReference>
<comment type="cofactor">
    <cofactor evidence="2">
        <name>Mg(2+)</name>
        <dbReference type="ChEBI" id="CHEBI:18420"/>
    </cofactor>
</comment>
<dbReference type="SUPFAM" id="SSF53098">
    <property type="entry name" value="Ribonuclease H-like"/>
    <property type="match status" value="1"/>
</dbReference>
<dbReference type="GO" id="GO:0006298">
    <property type="term" value="P:mismatch repair"/>
    <property type="evidence" value="ECO:0007669"/>
    <property type="project" value="TreeGrafter"/>
</dbReference>
<dbReference type="InterPro" id="IPR001352">
    <property type="entry name" value="RNase_HII/HIII"/>
</dbReference>
<feature type="binding site" evidence="14 15">
    <location>
        <position position="79"/>
    </location>
    <ligand>
        <name>a divalent metal cation</name>
        <dbReference type="ChEBI" id="CHEBI:60240"/>
    </ligand>
</feature>
<reference evidence="18 19" key="1">
    <citation type="submission" date="2015-06" db="EMBL/GenBank/DDBJ databases">
        <title>Draft genome of the moderately acidophilic sulfate reducer Candidatus Desulfosporosinus acididurans strain M1.</title>
        <authorList>
            <person name="Poehlein A."/>
            <person name="Petzsch P."/>
            <person name="Johnson B.D."/>
            <person name="Schloemann M."/>
            <person name="Daniel R."/>
            <person name="Muehling M."/>
        </authorList>
    </citation>
    <scope>NUCLEOTIDE SEQUENCE [LARGE SCALE GENOMIC DNA]</scope>
    <source>
        <strain evidence="18 19">M1</strain>
    </source>
</reference>
<evidence type="ECO:0000256" key="2">
    <source>
        <dbReference type="ARBA" id="ARBA00001946"/>
    </source>
</evidence>
<evidence type="ECO:0000256" key="6">
    <source>
        <dbReference type="ARBA" id="ARBA00012180"/>
    </source>
</evidence>
<keyword evidence="13 14" id="KW-0464">Manganese</keyword>
<evidence type="ECO:0000256" key="5">
    <source>
        <dbReference type="ARBA" id="ARBA00007383"/>
    </source>
</evidence>
<dbReference type="GO" id="GO:0004523">
    <property type="term" value="F:RNA-DNA hybrid ribonuclease activity"/>
    <property type="evidence" value="ECO:0007669"/>
    <property type="project" value="UniProtKB-UniRule"/>
</dbReference>
<dbReference type="GO" id="GO:0030145">
    <property type="term" value="F:manganese ion binding"/>
    <property type="evidence" value="ECO:0007669"/>
    <property type="project" value="UniProtKB-UniRule"/>
</dbReference>
<dbReference type="GO" id="GO:0005737">
    <property type="term" value="C:cytoplasm"/>
    <property type="evidence" value="ECO:0007669"/>
    <property type="project" value="UniProtKB-SubCell"/>
</dbReference>
<comment type="cofactor">
    <cofactor evidence="14 15">
        <name>Mn(2+)</name>
        <dbReference type="ChEBI" id="CHEBI:29035"/>
    </cofactor>
    <cofactor evidence="14 15">
        <name>Mg(2+)</name>
        <dbReference type="ChEBI" id="CHEBI:18420"/>
    </cofactor>
    <text evidence="14 15">Manganese or magnesium. Binds 1 divalent metal ion per monomer in the absence of substrate. May bind a second metal ion after substrate binding.</text>
</comment>
<dbReference type="Pfam" id="PF01351">
    <property type="entry name" value="RNase_HII"/>
    <property type="match status" value="1"/>
</dbReference>
<dbReference type="RefSeq" id="WP_172408250.1">
    <property type="nucleotide sequence ID" value="NZ_LDZY01000012.1"/>
</dbReference>
<keyword evidence="19" id="KW-1185">Reference proteome</keyword>
<dbReference type="NCBIfam" id="NF000595">
    <property type="entry name" value="PRK00015.1-3"/>
    <property type="match status" value="1"/>
</dbReference>
<evidence type="ECO:0000259" key="17">
    <source>
        <dbReference type="PROSITE" id="PS51975"/>
    </source>
</evidence>
<dbReference type="CDD" id="cd07182">
    <property type="entry name" value="RNase_HII_bacteria_HII_like"/>
    <property type="match status" value="1"/>
</dbReference>
<dbReference type="PATRIC" id="fig|476652.3.peg.3524"/>
<evidence type="ECO:0000313" key="18">
    <source>
        <dbReference type="EMBL" id="KLU64696.1"/>
    </source>
</evidence>
<evidence type="ECO:0000256" key="14">
    <source>
        <dbReference type="HAMAP-Rule" id="MF_00052"/>
    </source>
</evidence>
<name>A0A0J1IIX1_9FIRM</name>
<organism evidence="18 19">
    <name type="scientific">Desulfosporosinus acididurans</name>
    <dbReference type="NCBI Taxonomy" id="476652"/>
    <lineage>
        <taxon>Bacteria</taxon>
        <taxon>Bacillati</taxon>
        <taxon>Bacillota</taxon>
        <taxon>Clostridia</taxon>
        <taxon>Eubacteriales</taxon>
        <taxon>Desulfitobacteriaceae</taxon>
        <taxon>Desulfosporosinus</taxon>
    </lineage>
</organism>
<feature type="binding site" evidence="14 15">
    <location>
        <position position="171"/>
    </location>
    <ligand>
        <name>a divalent metal cation</name>
        <dbReference type="ChEBI" id="CHEBI:60240"/>
    </ligand>
</feature>